<evidence type="ECO:0000313" key="2">
    <source>
        <dbReference type="Proteomes" id="UP000054558"/>
    </source>
</evidence>
<evidence type="ECO:0000313" key="1">
    <source>
        <dbReference type="EMBL" id="GAQ84779.1"/>
    </source>
</evidence>
<organism evidence="1 2">
    <name type="scientific">Klebsormidium nitens</name>
    <name type="common">Green alga</name>
    <name type="synonym">Ulothrix nitens</name>
    <dbReference type="NCBI Taxonomy" id="105231"/>
    <lineage>
        <taxon>Eukaryota</taxon>
        <taxon>Viridiplantae</taxon>
        <taxon>Streptophyta</taxon>
        <taxon>Klebsormidiophyceae</taxon>
        <taxon>Klebsormidiales</taxon>
        <taxon>Klebsormidiaceae</taxon>
        <taxon>Klebsormidium</taxon>
    </lineage>
</organism>
<gene>
    <name evidence="1" type="ORF">KFL_002060010</name>
</gene>
<feature type="non-terminal residue" evidence="1">
    <location>
        <position position="1"/>
    </location>
</feature>
<sequence>RSLDADDFPPIETLATAKTSLPTACWRVEAGLASRVTETINYLKGTLPTELDLYPGNVELLQSYSTDVIQMYKSFAISSPGNTADSELIAAKVERSLGSDSSKVASEDKELLMLVVNALNCLL</sequence>
<name>A0A1Y1I5U7_KLENI</name>
<accession>A0A1Y1I5U7</accession>
<dbReference type="AlphaFoldDB" id="A0A1Y1I5U7"/>
<dbReference type="EMBL" id="DF237155">
    <property type="protein sequence ID" value="GAQ84779.1"/>
    <property type="molecule type" value="Genomic_DNA"/>
</dbReference>
<protein>
    <submittedName>
        <fullName evidence="1">Uncharacterized protein</fullName>
    </submittedName>
</protein>
<reference evidence="1 2" key="1">
    <citation type="journal article" date="2014" name="Nat. Commun.">
        <title>Klebsormidium flaccidum genome reveals primary factors for plant terrestrial adaptation.</title>
        <authorList>
            <person name="Hori K."/>
            <person name="Maruyama F."/>
            <person name="Fujisawa T."/>
            <person name="Togashi T."/>
            <person name="Yamamoto N."/>
            <person name="Seo M."/>
            <person name="Sato S."/>
            <person name="Yamada T."/>
            <person name="Mori H."/>
            <person name="Tajima N."/>
            <person name="Moriyama T."/>
            <person name="Ikeuchi M."/>
            <person name="Watanabe M."/>
            <person name="Wada H."/>
            <person name="Kobayashi K."/>
            <person name="Saito M."/>
            <person name="Masuda T."/>
            <person name="Sasaki-Sekimoto Y."/>
            <person name="Mashiguchi K."/>
            <person name="Awai K."/>
            <person name="Shimojima M."/>
            <person name="Masuda S."/>
            <person name="Iwai M."/>
            <person name="Nobusawa T."/>
            <person name="Narise T."/>
            <person name="Kondo S."/>
            <person name="Saito H."/>
            <person name="Sato R."/>
            <person name="Murakawa M."/>
            <person name="Ihara Y."/>
            <person name="Oshima-Yamada Y."/>
            <person name="Ohtaka K."/>
            <person name="Satoh M."/>
            <person name="Sonobe K."/>
            <person name="Ishii M."/>
            <person name="Ohtani R."/>
            <person name="Kanamori-Sato M."/>
            <person name="Honoki R."/>
            <person name="Miyazaki D."/>
            <person name="Mochizuki H."/>
            <person name="Umetsu J."/>
            <person name="Higashi K."/>
            <person name="Shibata D."/>
            <person name="Kamiya Y."/>
            <person name="Sato N."/>
            <person name="Nakamura Y."/>
            <person name="Tabata S."/>
            <person name="Ida S."/>
            <person name="Kurokawa K."/>
            <person name="Ohta H."/>
        </authorList>
    </citation>
    <scope>NUCLEOTIDE SEQUENCE [LARGE SCALE GENOMIC DNA]</scope>
    <source>
        <strain evidence="1 2">NIES-2285</strain>
    </source>
</reference>
<dbReference type="OMA" id="TACWRVE"/>
<keyword evidence="2" id="KW-1185">Reference proteome</keyword>
<dbReference type="Proteomes" id="UP000054558">
    <property type="component" value="Unassembled WGS sequence"/>
</dbReference>
<proteinExistence type="predicted"/>